<dbReference type="PROSITE" id="PS51462">
    <property type="entry name" value="NUDIX"/>
    <property type="match status" value="1"/>
</dbReference>
<organism evidence="3 4">
    <name type="scientific">Streptomyces gulbargensis</name>
    <dbReference type="NCBI Taxonomy" id="364901"/>
    <lineage>
        <taxon>Bacteria</taxon>
        <taxon>Bacillati</taxon>
        <taxon>Actinomycetota</taxon>
        <taxon>Actinomycetes</taxon>
        <taxon>Kitasatosporales</taxon>
        <taxon>Streptomycetaceae</taxon>
        <taxon>Streptomyces</taxon>
    </lineage>
</organism>
<dbReference type="Gene3D" id="3.90.79.10">
    <property type="entry name" value="Nucleoside Triphosphate Pyrophosphohydrolase"/>
    <property type="match status" value="1"/>
</dbReference>
<dbReference type="SUPFAM" id="SSF55811">
    <property type="entry name" value="Nudix"/>
    <property type="match status" value="1"/>
</dbReference>
<dbReference type="RefSeq" id="WP_345277865.1">
    <property type="nucleotide sequence ID" value="NZ_BAABAJ010000001.1"/>
</dbReference>
<dbReference type="InterPro" id="IPR015797">
    <property type="entry name" value="NUDIX_hydrolase-like_dom_sf"/>
</dbReference>
<dbReference type="InterPro" id="IPR000086">
    <property type="entry name" value="NUDIX_hydrolase_dom"/>
</dbReference>
<dbReference type="Proteomes" id="UP001501000">
    <property type="component" value="Unassembled WGS sequence"/>
</dbReference>
<name>A0ABP7LAZ2_9ACTN</name>
<dbReference type="Pfam" id="PF00293">
    <property type="entry name" value="NUDIX"/>
    <property type="match status" value="1"/>
</dbReference>
<dbReference type="EMBL" id="BAABAJ010000001">
    <property type="protein sequence ID" value="GAA3896118.1"/>
    <property type="molecule type" value="Genomic_DNA"/>
</dbReference>
<gene>
    <name evidence="3" type="ORF">GCM10022244_02720</name>
</gene>
<proteinExistence type="predicted"/>
<dbReference type="GO" id="GO:0016787">
    <property type="term" value="F:hydrolase activity"/>
    <property type="evidence" value="ECO:0007669"/>
    <property type="project" value="UniProtKB-KW"/>
</dbReference>
<comment type="caution">
    <text evidence="3">The sequence shown here is derived from an EMBL/GenBank/DDBJ whole genome shotgun (WGS) entry which is preliminary data.</text>
</comment>
<sequence length="169" mass="18999">MTHVWLPPAAYVETLPRATAYACLYFTDTAGRPFQLRAGYGAESCRWQWPGGNMDPGETPWQTALRECREETGIVFTGPPRLLGADFTTDRGAAWPANHIGFVFDGGELTDEQIAGIVLDPGEHSEYRVRTLEEWEREMDPREFRRLAAVDRARRTGTTVYMESEPTGA</sequence>
<dbReference type="PRINTS" id="PR00502">
    <property type="entry name" value="NUDIXFAMILY"/>
</dbReference>
<feature type="domain" description="Nudix hydrolase" evidence="2">
    <location>
        <begin position="16"/>
        <end position="154"/>
    </location>
</feature>
<dbReference type="InterPro" id="IPR020476">
    <property type="entry name" value="Nudix_hydrolase"/>
</dbReference>
<evidence type="ECO:0000313" key="4">
    <source>
        <dbReference type="Proteomes" id="UP001501000"/>
    </source>
</evidence>
<reference evidence="4" key="1">
    <citation type="journal article" date="2019" name="Int. J. Syst. Evol. Microbiol.">
        <title>The Global Catalogue of Microorganisms (GCM) 10K type strain sequencing project: providing services to taxonomists for standard genome sequencing and annotation.</title>
        <authorList>
            <consortium name="The Broad Institute Genomics Platform"/>
            <consortium name="The Broad Institute Genome Sequencing Center for Infectious Disease"/>
            <person name="Wu L."/>
            <person name="Ma J."/>
        </authorList>
    </citation>
    <scope>NUCLEOTIDE SEQUENCE [LARGE SCALE GENOMIC DNA]</scope>
    <source>
        <strain evidence="4">JCM 16956</strain>
    </source>
</reference>
<accession>A0ABP7LAZ2</accession>
<protein>
    <submittedName>
        <fullName evidence="3">NUDIX hydrolase</fullName>
    </submittedName>
</protein>
<keyword evidence="1 3" id="KW-0378">Hydrolase</keyword>
<keyword evidence="4" id="KW-1185">Reference proteome</keyword>
<evidence type="ECO:0000313" key="3">
    <source>
        <dbReference type="EMBL" id="GAA3896118.1"/>
    </source>
</evidence>
<evidence type="ECO:0000259" key="2">
    <source>
        <dbReference type="PROSITE" id="PS51462"/>
    </source>
</evidence>
<evidence type="ECO:0000256" key="1">
    <source>
        <dbReference type="ARBA" id="ARBA00022801"/>
    </source>
</evidence>